<dbReference type="InterPro" id="IPR029052">
    <property type="entry name" value="Metallo-depent_PP-like"/>
</dbReference>
<feature type="domain" description="Calcineurin-like phosphoesterase" evidence="1">
    <location>
        <begin position="243"/>
        <end position="491"/>
    </location>
</feature>
<dbReference type="GO" id="GO:0005737">
    <property type="term" value="C:cytoplasm"/>
    <property type="evidence" value="ECO:0007669"/>
    <property type="project" value="TreeGrafter"/>
</dbReference>
<comment type="caution">
    <text evidence="2">The sequence shown here is derived from an EMBL/GenBank/DDBJ whole genome shotgun (WGS) entry which is preliminary data.</text>
</comment>
<dbReference type="FunFam" id="3.60.21.10:FF:000054">
    <property type="entry name" value="DCR2p Phosphoesterase"/>
    <property type="match status" value="1"/>
</dbReference>
<name>A0A9W8N9U5_9PEZI</name>
<dbReference type="Pfam" id="PF00149">
    <property type="entry name" value="Metallophos"/>
    <property type="match status" value="1"/>
</dbReference>
<dbReference type="Gene3D" id="3.60.21.10">
    <property type="match status" value="1"/>
</dbReference>
<dbReference type="EMBL" id="JANPWZ010001627">
    <property type="protein sequence ID" value="KAJ3564348.1"/>
    <property type="molecule type" value="Genomic_DNA"/>
</dbReference>
<gene>
    <name evidence="2" type="ORF">NPX13_g7875</name>
</gene>
<dbReference type="SUPFAM" id="SSF56300">
    <property type="entry name" value="Metallo-dependent phosphatases"/>
    <property type="match status" value="1"/>
</dbReference>
<evidence type="ECO:0000259" key="1">
    <source>
        <dbReference type="Pfam" id="PF00149"/>
    </source>
</evidence>
<accession>A0A9W8N9U5</accession>
<dbReference type="InterPro" id="IPR004843">
    <property type="entry name" value="Calcineurin-like_PHP"/>
</dbReference>
<proteinExistence type="predicted"/>
<dbReference type="CDD" id="cd07383">
    <property type="entry name" value="MPP_Dcr2"/>
    <property type="match status" value="1"/>
</dbReference>
<sequence>MFTQTSLPFSTHHPYLVKTCDANPRPPSPSQVRTITQLGAAAFFAFLLIFLLDRNFRLLPNAVHEYMPQHHHGLVITDIAITTCSKVNIFSSCKLDPDVWHRIDKDLYLGHKWSSAYIHVQRKKEEELTATDKVVIDVKVGPLDPSNAAKEQPDKKWESRPAGLWILRSAKPHASDSKDAVTAIDVLFGDDAYEVRPGWAMRGVALMLKIDRDMPAAHVTVRRGGHQDTPKQPVPRIRDNGKFKIMQLADLHLSTGVGVCRDAVPDEYEGGPCEADSRTLDFVARLLEEEKPDFVVLSGDQVNGDTAPDAQTAIFKYAHLLIKHKIPYVSIFGNHDDEGSLPRAGQMALIEQLPYSLSRAGPEYIDGVGNYYVEVLAQGSSTHSALTLYLLDTHSYSPDERHWSGYDWIKPNQIEWFKQTASGLKRKHKEYTHIHMDLAFIHIPLPEYAVPENRFVGAWREGVTAPLYNTHFRDALVEEGVVLVSCGHDHANDYCMLSTEEENGKPQLWMCYGGGAGFGGYGGYDGFVRQVRFFDIDMNTARITTYKRLEYGEIDKRIDQQVIVNGGNVMPAPEPPAEEEAAPPNLL</sequence>
<organism evidence="2 3">
    <name type="scientific">Xylaria arbuscula</name>
    <dbReference type="NCBI Taxonomy" id="114810"/>
    <lineage>
        <taxon>Eukaryota</taxon>
        <taxon>Fungi</taxon>
        <taxon>Dikarya</taxon>
        <taxon>Ascomycota</taxon>
        <taxon>Pezizomycotina</taxon>
        <taxon>Sordariomycetes</taxon>
        <taxon>Xylariomycetidae</taxon>
        <taxon>Xylariales</taxon>
        <taxon>Xylariaceae</taxon>
        <taxon>Xylaria</taxon>
    </lineage>
</organism>
<evidence type="ECO:0000313" key="3">
    <source>
        <dbReference type="Proteomes" id="UP001148614"/>
    </source>
</evidence>
<reference evidence="2" key="1">
    <citation type="submission" date="2022-07" db="EMBL/GenBank/DDBJ databases">
        <title>Genome Sequence of Xylaria arbuscula.</title>
        <authorList>
            <person name="Buettner E."/>
        </authorList>
    </citation>
    <scope>NUCLEOTIDE SEQUENCE</scope>
    <source>
        <strain evidence="2">VT107</strain>
    </source>
</reference>
<dbReference type="AlphaFoldDB" id="A0A9W8N9U5"/>
<keyword evidence="3" id="KW-1185">Reference proteome</keyword>
<dbReference type="PANTHER" id="PTHR32440">
    <property type="entry name" value="PHOSPHATASE DCR2-RELATED-RELATED"/>
    <property type="match status" value="1"/>
</dbReference>
<dbReference type="PANTHER" id="PTHR32440:SF0">
    <property type="entry name" value="PHOSPHATASE DCR2-RELATED"/>
    <property type="match status" value="1"/>
</dbReference>
<protein>
    <recommendedName>
        <fullName evidence="1">Calcineurin-like phosphoesterase domain-containing protein</fullName>
    </recommendedName>
</protein>
<dbReference type="Proteomes" id="UP001148614">
    <property type="component" value="Unassembled WGS sequence"/>
</dbReference>
<dbReference type="VEuPathDB" id="FungiDB:F4678DRAFT_465373"/>
<dbReference type="GO" id="GO:0004721">
    <property type="term" value="F:phosphoprotein phosphatase activity"/>
    <property type="evidence" value="ECO:0007669"/>
    <property type="project" value="TreeGrafter"/>
</dbReference>
<evidence type="ECO:0000313" key="2">
    <source>
        <dbReference type="EMBL" id="KAJ3564348.1"/>
    </source>
</evidence>